<comment type="caution">
    <text evidence="5">The sequence shown here is derived from an EMBL/GenBank/DDBJ whole genome shotgun (WGS) entry which is preliminary data.</text>
</comment>
<dbReference type="Gene3D" id="3.40.50.300">
    <property type="entry name" value="P-loop containing nucleotide triphosphate hydrolases"/>
    <property type="match status" value="1"/>
</dbReference>
<dbReference type="InterPro" id="IPR003593">
    <property type="entry name" value="AAA+_ATPase"/>
</dbReference>
<evidence type="ECO:0000256" key="1">
    <source>
        <dbReference type="ARBA" id="ARBA00006914"/>
    </source>
</evidence>
<dbReference type="GO" id="GO:0005524">
    <property type="term" value="F:ATP binding"/>
    <property type="evidence" value="ECO:0007669"/>
    <property type="project" value="UniProtKB-KW"/>
</dbReference>
<comment type="similarity">
    <text evidence="1">Belongs to the AAA ATPase family.</text>
</comment>
<evidence type="ECO:0000313" key="6">
    <source>
        <dbReference type="Proteomes" id="UP000549394"/>
    </source>
</evidence>
<dbReference type="InterPro" id="IPR050304">
    <property type="entry name" value="MT-severing_AAA_ATPase"/>
</dbReference>
<keyword evidence="6" id="KW-1185">Reference proteome</keyword>
<sequence length="350" mass="39964">MENISNYHLQDNNDREIKETKTEDDLDKSVKYFIEPVKSTVHFDDVICPPEIKKQLLECTIFPLKFPKLFPTPIKKTLVCGVNGVGKTYLIKSIASIAENISLFHIHPADFMTGQASDGGELVKRFFNFARETKPCIVFLDDLEFLTNEVVEESSRVYRIVTELLVQINGVAFDNNNGLSIVGACGAPWKLCSIVRRKFAKIVYLPLQDRDSRTLIIKNNMKDLRSNLKAEDFAKLGLLTERFSASDLTCFVREVSFDFINILRNATHFKKVTGPSPENKEIIDTDLWLPCESDDCDAVEMTFEDVPEGKFSTIEISMEVVLKIFKKYKPTISSEEVERIEEFVNRYANT</sequence>
<dbReference type="PANTHER" id="PTHR23074">
    <property type="entry name" value="AAA DOMAIN-CONTAINING"/>
    <property type="match status" value="1"/>
</dbReference>
<dbReference type="GO" id="GO:0016197">
    <property type="term" value="P:endosomal transport"/>
    <property type="evidence" value="ECO:0007669"/>
    <property type="project" value="TreeGrafter"/>
</dbReference>
<dbReference type="OrthoDB" id="29072at2759"/>
<dbReference type="SUPFAM" id="SSF52540">
    <property type="entry name" value="P-loop containing nucleoside triphosphate hydrolases"/>
    <property type="match status" value="1"/>
</dbReference>
<evidence type="ECO:0000256" key="2">
    <source>
        <dbReference type="ARBA" id="ARBA00022741"/>
    </source>
</evidence>
<dbReference type="InterPro" id="IPR015415">
    <property type="entry name" value="Spast_Vps4_C"/>
</dbReference>
<dbReference type="AlphaFoldDB" id="A0A7I8VEU9"/>
<name>A0A7I8VEU9_9ANNE</name>
<dbReference type="GO" id="GO:0007033">
    <property type="term" value="P:vacuole organization"/>
    <property type="evidence" value="ECO:0007669"/>
    <property type="project" value="TreeGrafter"/>
</dbReference>
<dbReference type="GO" id="GO:0016887">
    <property type="term" value="F:ATP hydrolysis activity"/>
    <property type="evidence" value="ECO:0007669"/>
    <property type="project" value="InterPro"/>
</dbReference>
<dbReference type="PANTHER" id="PTHR23074:SF83">
    <property type="entry name" value="VACUOLAR PROTEIN SORTING-ASSOCIATED PROTEIN 4A"/>
    <property type="match status" value="1"/>
</dbReference>
<feature type="domain" description="AAA+ ATPase" evidence="4">
    <location>
        <begin position="73"/>
        <end position="209"/>
    </location>
</feature>
<gene>
    <name evidence="5" type="ORF">DGYR_LOCUS2818</name>
</gene>
<protein>
    <submittedName>
        <fullName evidence="5">DgyrCDS3063</fullName>
    </submittedName>
</protein>
<dbReference type="Pfam" id="PF00004">
    <property type="entry name" value="AAA"/>
    <property type="match status" value="1"/>
</dbReference>
<dbReference type="EMBL" id="CAJFCJ010000004">
    <property type="protein sequence ID" value="CAD5113904.1"/>
    <property type="molecule type" value="Genomic_DNA"/>
</dbReference>
<evidence type="ECO:0000313" key="5">
    <source>
        <dbReference type="EMBL" id="CAD5113904.1"/>
    </source>
</evidence>
<keyword evidence="2" id="KW-0547">Nucleotide-binding</keyword>
<reference evidence="5 6" key="1">
    <citation type="submission" date="2020-08" db="EMBL/GenBank/DDBJ databases">
        <authorList>
            <person name="Hejnol A."/>
        </authorList>
    </citation>
    <scope>NUCLEOTIDE SEQUENCE [LARGE SCALE GENOMIC DNA]</scope>
</reference>
<dbReference type="Gene3D" id="1.10.8.60">
    <property type="match status" value="1"/>
</dbReference>
<proteinExistence type="inferred from homology"/>
<dbReference type="InterPro" id="IPR027417">
    <property type="entry name" value="P-loop_NTPase"/>
</dbReference>
<dbReference type="Pfam" id="PF09336">
    <property type="entry name" value="Vps4_C"/>
    <property type="match status" value="1"/>
</dbReference>
<accession>A0A7I8VEU9</accession>
<evidence type="ECO:0000256" key="3">
    <source>
        <dbReference type="ARBA" id="ARBA00022840"/>
    </source>
</evidence>
<dbReference type="Proteomes" id="UP000549394">
    <property type="component" value="Unassembled WGS sequence"/>
</dbReference>
<dbReference type="SMART" id="SM00382">
    <property type="entry name" value="AAA"/>
    <property type="match status" value="1"/>
</dbReference>
<keyword evidence="3" id="KW-0067">ATP-binding</keyword>
<organism evidence="5 6">
    <name type="scientific">Dimorphilus gyrociliatus</name>
    <dbReference type="NCBI Taxonomy" id="2664684"/>
    <lineage>
        <taxon>Eukaryota</taxon>
        <taxon>Metazoa</taxon>
        <taxon>Spiralia</taxon>
        <taxon>Lophotrochozoa</taxon>
        <taxon>Annelida</taxon>
        <taxon>Polychaeta</taxon>
        <taxon>Polychaeta incertae sedis</taxon>
        <taxon>Dinophilidae</taxon>
        <taxon>Dimorphilus</taxon>
    </lineage>
</organism>
<dbReference type="InterPro" id="IPR003959">
    <property type="entry name" value="ATPase_AAA_core"/>
</dbReference>
<evidence type="ECO:0000259" key="4">
    <source>
        <dbReference type="SMART" id="SM00382"/>
    </source>
</evidence>